<keyword evidence="2" id="KW-1185">Reference proteome</keyword>
<dbReference type="RefSeq" id="WP_216873534.1">
    <property type="nucleotide sequence ID" value="NZ_JAERQM010000001.1"/>
</dbReference>
<gene>
    <name evidence="1" type="ORF">JJQ90_06020</name>
</gene>
<sequence>MSQEFLDDRRRALEEAFFAQEAAAWRERHRAATAAQSERERLAAASGISEPALLDRLVSAGVKAETLAALSLVPLVLVAWADGTLDEAERKALLEAAAESGVTAGSAAHESFTQWLAAPPPPGLLETWTAYIQASAPGMDPQSRELLKATLIGRARRVAEAAGGFLGLGARISPAEAKMLEQLERSFPA</sequence>
<proteinExistence type="predicted"/>
<evidence type="ECO:0000313" key="2">
    <source>
        <dbReference type="Proteomes" id="UP000689967"/>
    </source>
</evidence>
<comment type="caution">
    <text evidence="1">The sequence shown here is derived from an EMBL/GenBank/DDBJ whole genome shotgun (WGS) entry which is preliminary data.</text>
</comment>
<dbReference type="Proteomes" id="UP000689967">
    <property type="component" value="Unassembled WGS sequence"/>
</dbReference>
<protein>
    <recommendedName>
        <fullName evidence="3">TerB family tellurite resistance protein</fullName>
    </recommendedName>
</protein>
<reference evidence="1 2" key="1">
    <citation type="submission" date="2021-01" db="EMBL/GenBank/DDBJ databases">
        <title>Roseomonas sp. nov, a bacterium isolated from an oil production mixture in Yumen Oilfield.</title>
        <authorList>
            <person name="Wu D."/>
        </authorList>
    </citation>
    <scope>NUCLEOTIDE SEQUENCE [LARGE SCALE GENOMIC DNA]</scope>
    <source>
        <strain evidence="1 2">ROY-5-3</strain>
    </source>
</reference>
<evidence type="ECO:0008006" key="3">
    <source>
        <dbReference type="Google" id="ProtNLM"/>
    </source>
</evidence>
<dbReference type="EMBL" id="JAERQM010000001">
    <property type="protein sequence ID" value="MBU8543252.1"/>
    <property type="molecule type" value="Genomic_DNA"/>
</dbReference>
<organism evidence="1 2">
    <name type="scientific">Falsiroseomonas oleicola</name>
    <dbReference type="NCBI Taxonomy" id="2801474"/>
    <lineage>
        <taxon>Bacteria</taxon>
        <taxon>Pseudomonadati</taxon>
        <taxon>Pseudomonadota</taxon>
        <taxon>Alphaproteobacteria</taxon>
        <taxon>Acetobacterales</taxon>
        <taxon>Roseomonadaceae</taxon>
        <taxon>Falsiroseomonas</taxon>
    </lineage>
</organism>
<name>A0ABS6H5Y8_9PROT</name>
<accession>A0ABS6H5Y8</accession>
<evidence type="ECO:0000313" key="1">
    <source>
        <dbReference type="EMBL" id="MBU8543252.1"/>
    </source>
</evidence>